<accession>A0A8J7SFX2</accession>
<protein>
    <submittedName>
        <fullName evidence="5">FadR family transcriptional regulator</fullName>
    </submittedName>
</protein>
<organism evidence="5 6">
    <name type="scientific">Thermohalobaculum xanthum</name>
    <dbReference type="NCBI Taxonomy" id="2753746"/>
    <lineage>
        <taxon>Bacteria</taxon>
        <taxon>Pseudomonadati</taxon>
        <taxon>Pseudomonadota</taxon>
        <taxon>Alphaproteobacteria</taxon>
        <taxon>Rhodobacterales</taxon>
        <taxon>Paracoccaceae</taxon>
        <taxon>Thermohalobaculum</taxon>
    </lineage>
</organism>
<proteinExistence type="predicted"/>
<feature type="domain" description="HTH gntR-type" evidence="4">
    <location>
        <begin position="9"/>
        <end position="79"/>
    </location>
</feature>
<dbReference type="Gene3D" id="1.10.10.10">
    <property type="entry name" value="Winged helix-like DNA-binding domain superfamily/Winged helix DNA-binding domain"/>
    <property type="match status" value="1"/>
</dbReference>
<dbReference type="InterPro" id="IPR000524">
    <property type="entry name" value="Tscrpt_reg_HTH_GntR"/>
</dbReference>
<dbReference type="CDD" id="cd07377">
    <property type="entry name" value="WHTH_GntR"/>
    <property type="match status" value="1"/>
</dbReference>
<dbReference type="PANTHER" id="PTHR43537">
    <property type="entry name" value="TRANSCRIPTIONAL REGULATOR, GNTR FAMILY"/>
    <property type="match status" value="1"/>
</dbReference>
<dbReference type="PROSITE" id="PS50949">
    <property type="entry name" value="HTH_GNTR"/>
    <property type="match status" value="1"/>
</dbReference>
<dbReference type="Proteomes" id="UP000655420">
    <property type="component" value="Unassembled WGS sequence"/>
</dbReference>
<dbReference type="InterPro" id="IPR008920">
    <property type="entry name" value="TF_FadR/GntR_C"/>
</dbReference>
<dbReference type="PANTHER" id="PTHR43537:SF5">
    <property type="entry name" value="UXU OPERON TRANSCRIPTIONAL REGULATOR"/>
    <property type="match status" value="1"/>
</dbReference>
<dbReference type="SMART" id="SM00895">
    <property type="entry name" value="FCD"/>
    <property type="match status" value="1"/>
</dbReference>
<dbReference type="SUPFAM" id="SSF48008">
    <property type="entry name" value="GntR ligand-binding domain-like"/>
    <property type="match status" value="1"/>
</dbReference>
<reference evidence="5" key="1">
    <citation type="submission" date="2020-12" db="EMBL/GenBank/DDBJ databases">
        <title>Bacterial taxonomy.</title>
        <authorList>
            <person name="Pan X."/>
        </authorList>
    </citation>
    <scope>NUCLEOTIDE SEQUENCE</scope>
    <source>
        <strain evidence="5">M0105</strain>
    </source>
</reference>
<dbReference type="InterPro" id="IPR011711">
    <property type="entry name" value="GntR_C"/>
</dbReference>
<dbReference type="AlphaFoldDB" id="A0A8J7SFX2"/>
<dbReference type="Pfam" id="PF07729">
    <property type="entry name" value="FCD"/>
    <property type="match status" value="1"/>
</dbReference>
<dbReference type="RefSeq" id="WP_200608228.1">
    <property type="nucleotide sequence ID" value="NZ_JAEHHL010000002.1"/>
</dbReference>
<keyword evidence="6" id="KW-1185">Reference proteome</keyword>
<sequence length="245" mass="26593">MTSDKDKPAGAGETIAGKIRELILEGRIGADERLPGEQELAARFGVSRPTVREALKTLAAQNLIRTRRGATGGSFVNRYGLEEAQDQLVSTAIMLMGVNRIAPEAVTEARLTLLSAIAPLACERRTPDQIAAMRAEIDVQRAPSTTDEEFCASDVRFHRNLANAAGNPLISFQMAGVIEAMQPLLNMLTWRGRDRAEVAARHARVASMLERRDAAGLAQELAHLSDYTGRLIAEAQATIGRRHVS</sequence>
<dbReference type="SMART" id="SM00345">
    <property type="entry name" value="HTH_GNTR"/>
    <property type="match status" value="1"/>
</dbReference>
<gene>
    <name evidence="5" type="ORF">H0I76_05860</name>
</gene>
<comment type="caution">
    <text evidence="5">The sequence shown here is derived from an EMBL/GenBank/DDBJ whole genome shotgun (WGS) entry which is preliminary data.</text>
</comment>
<dbReference type="InterPro" id="IPR036390">
    <property type="entry name" value="WH_DNA-bd_sf"/>
</dbReference>
<evidence type="ECO:0000313" key="5">
    <source>
        <dbReference type="EMBL" id="MBK0398705.1"/>
    </source>
</evidence>
<dbReference type="Pfam" id="PF00392">
    <property type="entry name" value="GntR"/>
    <property type="match status" value="1"/>
</dbReference>
<evidence type="ECO:0000259" key="4">
    <source>
        <dbReference type="PROSITE" id="PS50949"/>
    </source>
</evidence>
<dbReference type="InterPro" id="IPR036388">
    <property type="entry name" value="WH-like_DNA-bd_sf"/>
</dbReference>
<dbReference type="Gene3D" id="1.20.120.530">
    <property type="entry name" value="GntR ligand-binding domain-like"/>
    <property type="match status" value="1"/>
</dbReference>
<dbReference type="SUPFAM" id="SSF46785">
    <property type="entry name" value="Winged helix' DNA-binding domain"/>
    <property type="match status" value="1"/>
</dbReference>
<name>A0A8J7SFX2_9RHOB</name>
<dbReference type="GO" id="GO:0003677">
    <property type="term" value="F:DNA binding"/>
    <property type="evidence" value="ECO:0007669"/>
    <property type="project" value="UniProtKB-KW"/>
</dbReference>
<keyword evidence="2" id="KW-0238">DNA-binding</keyword>
<dbReference type="EMBL" id="JAEHHL010000002">
    <property type="protein sequence ID" value="MBK0398705.1"/>
    <property type="molecule type" value="Genomic_DNA"/>
</dbReference>
<evidence type="ECO:0000256" key="2">
    <source>
        <dbReference type="ARBA" id="ARBA00023125"/>
    </source>
</evidence>
<keyword evidence="3" id="KW-0804">Transcription</keyword>
<dbReference type="PRINTS" id="PR00035">
    <property type="entry name" value="HTHGNTR"/>
</dbReference>
<evidence type="ECO:0000256" key="1">
    <source>
        <dbReference type="ARBA" id="ARBA00023015"/>
    </source>
</evidence>
<evidence type="ECO:0000256" key="3">
    <source>
        <dbReference type="ARBA" id="ARBA00023163"/>
    </source>
</evidence>
<keyword evidence="1" id="KW-0805">Transcription regulation</keyword>
<evidence type="ECO:0000313" key="6">
    <source>
        <dbReference type="Proteomes" id="UP000655420"/>
    </source>
</evidence>
<dbReference type="GO" id="GO:0003700">
    <property type="term" value="F:DNA-binding transcription factor activity"/>
    <property type="evidence" value="ECO:0007669"/>
    <property type="project" value="InterPro"/>
</dbReference>